<dbReference type="EMBL" id="CP141883">
    <property type="protein sequence ID" value="WRT65494.1"/>
    <property type="molecule type" value="Genomic_DNA"/>
</dbReference>
<dbReference type="GeneID" id="87954568"/>
<organism evidence="2 3">
    <name type="scientific">Kwoniella shivajii</name>
    <dbReference type="NCBI Taxonomy" id="564305"/>
    <lineage>
        <taxon>Eukaryota</taxon>
        <taxon>Fungi</taxon>
        <taxon>Dikarya</taxon>
        <taxon>Basidiomycota</taxon>
        <taxon>Agaricomycotina</taxon>
        <taxon>Tremellomycetes</taxon>
        <taxon>Tremellales</taxon>
        <taxon>Cryptococcaceae</taxon>
        <taxon>Kwoniella</taxon>
    </lineage>
</organism>
<evidence type="ECO:0000313" key="3">
    <source>
        <dbReference type="Proteomes" id="UP001329825"/>
    </source>
</evidence>
<name>A0ABZ1CWF9_9TREE</name>
<gene>
    <name evidence="2" type="ORF">IL334_002437</name>
</gene>
<dbReference type="Pfam" id="PF06080">
    <property type="entry name" value="DUF938"/>
    <property type="match status" value="1"/>
</dbReference>
<comment type="similarity">
    <text evidence="1">Belongs to the UPF0585 family.</text>
</comment>
<evidence type="ECO:0000256" key="1">
    <source>
        <dbReference type="ARBA" id="ARBA00008308"/>
    </source>
</evidence>
<keyword evidence="3" id="KW-1185">Reference proteome</keyword>
<dbReference type="Proteomes" id="UP001329825">
    <property type="component" value="Chromosome 3"/>
</dbReference>
<dbReference type="PANTHER" id="PTHR20974">
    <property type="entry name" value="UPF0585 PROTEIN CG18661"/>
    <property type="match status" value="1"/>
</dbReference>
<evidence type="ECO:0008006" key="4">
    <source>
        <dbReference type="Google" id="ProtNLM"/>
    </source>
</evidence>
<dbReference type="SUPFAM" id="SSF53335">
    <property type="entry name" value="S-adenosyl-L-methionine-dependent methyltransferases"/>
    <property type="match status" value="1"/>
</dbReference>
<dbReference type="PANTHER" id="PTHR20974:SF0">
    <property type="entry name" value="UPF0585 PROTEIN CG18661"/>
    <property type="match status" value="1"/>
</dbReference>
<reference evidence="2 3" key="1">
    <citation type="submission" date="2024-01" db="EMBL/GenBank/DDBJ databases">
        <title>Comparative genomics of Cryptococcus and Kwoniella reveals pathogenesis evolution and contrasting modes of karyotype evolution via chromosome fusion or intercentromeric recombination.</title>
        <authorList>
            <person name="Coelho M.A."/>
            <person name="David-Palma M."/>
            <person name="Shea T."/>
            <person name="Bowers K."/>
            <person name="McGinley-Smith S."/>
            <person name="Mohammad A.W."/>
            <person name="Gnirke A."/>
            <person name="Yurkov A.M."/>
            <person name="Nowrousian M."/>
            <person name="Sun S."/>
            <person name="Cuomo C.A."/>
            <person name="Heitman J."/>
        </authorList>
    </citation>
    <scope>NUCLEOTIDE SEQUENCE [LARGE SCALE GENOMIC DNA]</scope>
    <source>
        <strain evidence="2">CBS 11374</strain>
    </source>
</reference>
<evidence type="ECO:0000313" key="2">
    <source>
        <dbReference type="EMBL" id="WRT65494.1"/>
    </source>
</evidence>
<sequence length="229" mass="26353">MSYPSIITQEGAVERNVEPIIEALSPLLDGIDNGHIMELGSGSYKHIEAFAKKWENVRWWGTVRNEIEQEIAGDRLEKENVRLNNLHEPRIVDISNQRHWDEIYIAVRHGVAKQFSGFIMINLIHCCPIDYSEKVFKSLSPRSTLDPKILNPSKGWIVAYGPWLNDDGSYKSDQDEKFDREYIKSKSPLLGLRSIKSISDIASKWGFVEEQRKQLPKGNMFAVWRVKSP</sequence>
<accession>A0ABZ1CWF9</accession>
<dbReference type="InterPro" id="IPR029063">
    <property type="entry name" value="SAM-dependent_MTases_sf"/>
</dbReference>
<dbReference type="InterPro" id="IPR010342">
    <property type="entry name" value="DUF938"/>
</dbReference>
<dbReference type="RefSeq" id="XP_062790234.1">
    <property type="nucleotide sequence ID" value="XM_062934183.1"/>
</dbReference>
<proteinExistence type="inferred from homology"/>
<protein>
    <recommendedName>
        <fullName evidence="4">Methyltransferase domain-containing protein</fullName>
    </recommendedName>
</protein>